<feature type="compositionally biased region" description="Polar residues" evidence="1">
    <location>
        <begin position="47"/>
        <end position="66"/>
    </location>
</feature>
<keyword evidence="4" id="KW-1185">Reference proteome</keyword>
<evidence type="ECO:0000256" key="1">
    <source>
        <dbReference type="SAM" id="MobiDB-lite"/>
    </source>
</evidence>
<evidence type="ECO:0000259" key="2">
    <source>
        <dbReference type="Pfam" id="PF24016"/>
    </source>
</evidence>
<proteinExistence type="predicted"/>
<dbReference type="Proteomes" id="UP000292702">
    <property type="component" value="Unassembled WGS sequence"/>
</dbReference>
<dbReference type="Pfam" id="PF24016">
    <property type="entry name" value="DUF7330"/>
    <property type="match status" value="1"/>
</dbReference>
<feature type="domain" description="DUF7330" evidence="2">
    <location>
        <begin position="74"/>
        <end position="262"/>
    </location>
</feature>
<evidence type="ECO:0000313" key="4">
    <source>
        <dbReference type="Proteomes" id="UP000292702"/>
    </source>
</evidence>
<evidence type="ECO:0000313" key="3">
    <source>
        <dbReference type="EMBL" id="TCD65802.1"/>
    </source>
</evidence>
<name>A0A4R0RER8_9APHY</name>
<gene>
    <name evidence="3" type="ORF">EIP91_002195</name>
</gene>
<organism evidence="3 4">
    <name type="scientific">Steccherinum ochraceum</name>
    <dbReference type="NCBI Taxonomy" id="92696"/>
    <lineage>
        <taxon>Eukaryota</taxon>
        <taxon>Fungi</taxon>
        <taxon>Dikarya</taxon>
        <taxon>Basidiomycota</taxon>
        <taxon>Agaricomycotina</taxon>
        <taxon>Agaricomycetes</taxon>
        <taxon>Polyporales</taxon>
        <taxon>Steccherinaceae</taxon>
        <taxon>Steccherinum</taxon>
    </lineage>
</organism>
<accession>A0A4R0RER8</accession>
<protein>
    <recommendedName>
        <fullName evidence="2">DUF7330 domain-containing protein</fullName>
    </recommendedName>
</protein>
<dbReference type="EMBL" id="RWJN01000163">
    <property type="protein sequence ID" value="TCD65802.1"/>
    <property type="molecule type" value="Genomic_DNA"/>
</dbReference>
<dbReference type="OrthoDB" id="2593559at2759"/>
<dbReference type="InterPro" id="IPR055754">
    <property type="entry name" value="DUF7330"/>
</dbReference>
<feature type="region of interest" description="Disordered" evidence="1">
    <location>
        <begin position="1"/>
        <end position="66"/>
    </location>
</feature>
<sequence length="312" mass="34189">MILDKTQLTLVDGEAPELPPKQEVPVYPASQAGGSTPSDEPPPYAGPSTQTHQGPSGAQRHNSHLQSVAEQEVNYIALVSKNNSISGSYMINTELPQSDMLTRCKWGPLDKANKKMYGKRNKGVPNASVHTRHGAIALNLATGGQSSAYSKAHVQVSSRHGKVHVNIYSIQENKHICLEVSTRHGNIVVFVPPTFAGALQLRTRRGNVQFLPEFERNARLLNASDKGALVLFGQNVQNPVIDMHDLISDSCMLSTRHGRIVIGVSGVDHYDEVQGPNLLEKLGSLSMLFLGRDVTKPMQEMQRKMQEAAQRF</sequence>
<comment type="caution">
    <text evidence="3">The sequence shown here is derived from an EMBL/GenBank/DDBJ whole genome shotgun (WGS) entry which is preliminary data.</text>
</comment>
<dbReference type="AlphaFoldDB" id="A0A4R0RER8"/>
<reference evidence="3 4" key="1">
    <citation type="submission" date="2018-11" db="EMBL/GenBank/DDBJ databases">
        <title>Genome assembly of Steccherinum ochraceum LE-BIN_3174, the white-rot fungus of the Steccherinaceae family (The Residual Polyporoid clade, Polyporales, Basidiomycota).</title>
        <authorList>
            <person name="Fedorova T.V."/>
            <person name="Glazunova O.A."/>
            <person name="Landesman E.O."/>
            <person name="Moiseenko K.V."/>
            <person name="Psurtseva N.V."/>
            <person name="Savinova O.S."/>
            <person name="Shakhova N.V."/>
            <person name="Tyazhelova T.V."/>
            <person name="Vasina D.V."/>
        </authorList>
    </citation>
    <scope>NUCLEOTIDE SEQUENCE [LARGE SCALE GENOMIC DNA]</scope>
    <source>
        <strain evidence="3 4">LE-BIN_3174</strain>
    </source>
</reference>